<organism evidence="2 3">
    <name type="scientific">Dactylonectria macrodidyma</name>
    <dbReference type="NCBI Taxonomy" id="307937"/>
    <lineage>
        <taxon>Eukaryota</taxon>
        <taxon>Fungi</taxon>
        <taxon>Dikarya</taxon>
        <taxon>Ascomycota</taxon>
        <taxon>Pezizomycotina</taxon>
        <taxon>Sordariomycetes</taxon>
        <taxon>Hypocreomycetidae</taxon>
        <taxon>Hypocreales</taxon>
        <taxon>Nectriaceae</taxon>
        <taxon>Dactylonectria</taxon>
    </lineage>
</organism>
<dbReference type="EMBL" id="JAGMUV010000010">
    <property type="protein sequence ID" value="KAH7141955.1"/>
    <property type="molecule type" value="Genomic_DNA"/>
</dbReference>
<dbReference type="Proteomes" id="UP000738349">
    <property type="component" value="Unassembled WGS sequence"/>
</dbReference>
<dbReference type="PANTHER" id="PTHR33099">
    <property type="entry name" value="FE2OG DIOXYGENASE DOMAIN-CONTAINING PROTEIN"/>
    <property type="match status" value="1"/>
</dbReference>
<evidence type="ECO:0000313" key="2">
    <source>
        <dbReference type="EMBL" id="KAH7141955.1"/>
    </source>
</evidence>
<feature type="domain" description="Prolyl 4-hydroxylase alpha subunit Fe(2+) 2OG dioxygenase" evidence="1">
    <location>
        <begin position="145"/>
        <end position="228"/>
    </location>
</feature>
<proteinExistence type="predicted"/>
<accession>A0A9P9J5J2</accession>
<keyword evidence="3" id="KW-1185">Reference proteome</keyword>
<comment type="caution">
    <text evidence="2">The sequence shown here is derived from an EMBL/GenBank/DDBJ whole genome shotgun (WGS) entry which is preliminary data.</text>
</comment>
<dbReference type="Pfam" id="PF13640">
    <property type="entry name" value="2OG-FeII_Oxy_3"/>
    <property type="match status" value="1"/>
</dbReference>
<reference evidence="2" key="1">
    <citation type="journal article" date="2021" name="Nat. Commun.">
        <title>Genetic determinants of endophytism in the Arabidopsis root mycobiome.</title>
        <authorList>
            <person name="Mesny F."/>
            <person name="Miyauchi S."/>
            <person name="Thiergart T."/>
            <person name="Pickel B."/>
            <person name="Atanasova L."/>
            <person name="Karlsson M."/>
            <person name="Huettel B."/>
            <person name="Barry K.W."/>
            <person name="Haridas S."/>
            <person name="Chen C."/>
            <person name="Bauer D."/>
            <person name="Andreopoulos W."/>
            <person name="Pangilinan J."/>
            <person name="LaButti K."/>
            <person name="Riley R."/>
            <person name="Lipzen A."/>
            <person name="Clum A."/>
            <person name="Drula E."/>
            <person name="Henrissat B."/>
            <person name="Kohler A."/>
            <person name="Grigoriev I.V."/>
            <person name="Martin F.M."/>
            <person name="Hacquard S."/>
        </authorList>
    </citation>
    <scope>NUCLEOTIDE SEQUENCE</scope>
    <source>
        <strain evidence="2">MPI-CAGE-AT-0147</strain>
    </source>
</reference>
<dbReference type="AlphaFoldDB" id="A0A9P9J5J2"/>
<evidence type="ECO:0000313" key="3">
    <source>
        <dbReference type="Proteomes" id="UP000738349"/>
    </source>
</evidence>
<protein>
    <recommendedName>
        <fullName evidence="1">Prolyl 4-hydroxylase alpha subunit Fe(2+) 2OG dioxygenase domain-containing protein</fullName>
    </recommendedName>
</protein>
<dbReference type="OrthoDB" id="27483at2759"/>
<evidence type="ECO:0000259" key="1">
    <source>
        <dbReference type="Pfam" id="PF13640"/>
    </source>
</evidence>
<gene>
    <name evidence="2" type="ORF">EDB81DRAFT_885007</name>
</gene>
<sequence length="970" mass="108804">MASISTATRAAVAKLEHDHVQNQTIDSREDLLNALQGIETSGSFASFRALSKTPPAGLSVYGVGDIEMPLSEAQARQMIASARQAPYGKGSETLVDTSVRNTWELDASQFTFNNPSWPAYIQKLCAFVSQDLGINATIRAEVYKMLLYEKGAMFKSHTDTEKIPGMFGSLAICLPSEHQGGEVSLKHSGQHKLFKTSEATQSFACWYSDVHHEVLPVTSGYRWVVTYNLAIDHQEVRPSASLLTSETQTLRDAMSRWLSEDANSRENKFVYHVLDHDYTEANISLNALKAQDLARVQVLKTLRNEFPVEIFLGLLEKEEMGPCENDYSDWSSHRGRGRYGGYGGYGRYGGYDDEDEDDEEDEGGFHSLEEVFESTYTIKTVVDLEGHLVTEDLNFDEEDILEEDCFEGIDAEEEYEGYMGNYGPSATHWYRVTQQVRYFARECLRPQAPDVYFAELVKLCEQAWTEQSKTTSYTYRRLELSIDGEGMRDVLKVALQRKHYALFERIAVSHKGDLLLDFFTWLRQSLGTGDGGSEDQLIAIRKGLTSAVLSYHHFADQCRAIANLVPISDDSTPSAVGNPSSILVWARETIQSCLDDCTSKTFGKADGPAIVDLALYFEDPVAFLSEAVAPVINKKIAASSFVLGFLDRLRKQGIDGILPTERAMQLHRVVAKSFNTLTDFAKIHSDVGVQLTSMKREHPTTSNPSSWDEFRTAVTHQALVDHFSTMIQTSTDADDLVQPLISKIVADVSRFTSVELHVLWLPFLCSLVPVLTSNNLPLSTPCYQQLFRTVSTTYINKYVAREPTKDTNLVRREVSCSCRDCQELNAFLANPEQTVDRFPLNKKRRQHLHQGLDSARIDCTHTTLRQGSPQTLVVTKTFKHNAEARRVWASRRTQAVERFTSFPQDQLKLLLGQDYSKIVNMQELSAARRVLAPAATSRSAMNQANRALPRAGMKRKLSSAELEVIDLTSD</sequence>
<name>A0A9P9J5J2_9HYPO</name>
<dbReference type="InterPro" id="IPR044862">
    <property type="entry name" value="Pro_4_hyd_alph_FE2OG_OXY"/>
</dbReference>
<dbReference type="Gene3D" id="2.60.120.620">
    <property type="entry name" value="q2cbj1_9rhob like domain"/>
    <property type="match status" value="1"/>
</dbReference>
<dbReference type="PANTHER" id="PTHR33099:SF7">
    <property type="entry name" value="MYND-TYPE DOMAIN-CONTAINING PROTEIN"/>
    <property type="match status" value="1"/>
</dbReference>